<sequence>MLSKRKKEGCFCERRSFAPVLDKYQMDIIWMVWELLLLECKKDEKHIKSEIMNSLLSIFCIKYTSGLKKKRRYLLYFGITLLTETVDLNVDILNDKDAIHKIIGKIDVVYKDVKKNEISPATDYLFDGRTAPKSNLDKTIERLDALNKMSGE</sequence>
<organism evidence="1">
    <name type="scientific">viral metagenome</name>
    <dbReference type="NCBI Taxonomy" id="1070528"/>
    <lineage>
        <taxon>unclassified sequences</taxon>
        <taxon>metagenomes</taxon>
        <taxon>organismal metagenomes</taxon>
    </lineage>
</organism>
<dbReference type="AlphaFoldDB" id="A0A6C0BW76"/>
<evidence type="ECO:0000313" key="1">
    <source>
        <dbReference type="EMBL" id="QHS96695.1"/>
    </source>
</evidence>
<protein>
    <submittedName>
        <fullName evidence="1">Uncharacterized protein</fullName>
    </submittedName>
</protein>
<reference evidence="1" key="1">
    <citation type="journal article" date="2020" name="Nature">
        <title>Giant virus diversity and host interactions through global metagenomics.</title>
        <authorList>
            <person name="Schulz F."/>
            <person name="Roux S."/>
            <person name="Paez-Espino D."/>
            <person name="Jungbluth S."/>
            <person name="Walsh D.A."/>
            <person name="Denef V.J."/>
            <person name="McMahon K.D."/>
            <person name="Konstantinidis K.T."/>
            <person name="Eloe-Fadrosh E.A."/>
            <person name="Kyrpides N.C."/>
            <person name="Woyke T."/>
        </authorList>
    </citation>
    <scope>NUCLEOTIDE SEQUENCE</scope>
    <source>
        <strain evidence="1">GVMAG-M-3300020166-5</strain>
    </source>
</reference>
<proteinExistence type="predicted"/>
<name>A0A6C0BW76_9ZZZZ</name>
<accession>A0A6C0BW76</accession>
<dbReference type="EMBL" id="MN739278">
    <property type="protein sequence ID" value="QHS96695.1"/>
    <property type="molecule type" value="Genomic_DNA"/>
</dbReference>